<dbReference type="EMBL" id="JAATIS010004524">
    <property type="protein sequence ID" value="KAG2461434.1"/>
    <property type="molecule type" value="Genomic_DNA"/>
</dbReference>
<protein>
    <submittedName>
        <fullName evidence="2">LEXM protein</fullName>
    </submittedName>
</protein>
<keyword evidence="3" id="KW-1185">Reference proteome</keyword>
<organism evidence="2 3">
    <name type="scientific">Polypterus senegalus</name>
    <name type="common">Senegal bichir</name>
    <dbReference type="NCBI Taxonomy" id="55291"/>
    <lineage>
        <taxon>Eukaryota</taxon>
        <taxon>Metazoa</taxon>
        <taxon>Chordata</taxon>
        <taxon>Craniata</taxon>
        <taxon>Vertebrata</taxon>
        <taxon>Euteleostomi</taxon>
        <taxon>Actinopterygii</taxon>
        <taxon>Polypteriformes</taxon>
        <taxon>Polypteridae</taxon>
        <taxon>Polypterus</taxon>
    </lineage>
</organism>
<dbReference type="PANTHER" id="PTHR34914">
    <property type="entry name" value="LYMPHOCYTE EXPANSION MOLECULE"/>
    <property type="match status" value="1"/>
</dbReference>
<dbReference type="InterPro" id="IPR033557">
    <property type="entry name" value="CIMAP2"/>
</dbReference>
<feature type="region of interest" description="Disordered" evidence="1">
    <location>
        <begin position="40"/>
        <end position="64"/>
    </location>
</feature>
<dbReference type="InterPro" id="IPR010736">
    <property type="entry name" value="SHIPPO-rpt"/>
</dbReference>
<reference evidence="2 3" key="1">
    <citation type="journal article" date="2021" name="Cell">
        <title>Tracing the genetic footprints of vertebrate landing in non-teleost ray-finned fishes.</title>
        <authorList>
            <person name="Bi X."/>
            <person name="Wang K."/>
            <person name="Yang L."/>
            <person name="Pan H."/>
            <person name="Jiang H."/>
            <person name="Wei Q."/>
            <person name="Fang M."/>
            <person name="Yu H."/>
            <person name="Zhu C."/>
            <person name="Cai Y."/>
            <person name="He Y."/>
            <person name="Gan X."/>
            <person name="Zeng H."/>
            <person name="Yu D."/>
            <person name="Zhu Y."/>
            <person name="Jiang H."/>
            <person name="Qiu Q."/>
            <person name="Yang H."/>
            <person name="Zhang Y.E."/>
            <person name="Wang W."/>
            <person name="Zhu M."/>
            <person name="He S."/>
            <person name="Zhang G."/>
        </authorList>
    </citation>
    <scope>NUCLEOTIDE SEQUENCE [LARGE SCALE GENOMIC DNA]</scope>
    <source>
        <strain evidence="2">Bchr_013</strain>
    </source>
</reference>
<feature type="region of interest" description="Disordered" evidence="1">
    <location>
        <begin position="301"/>
        <end position="324"/>
    </location>
</feature>
<dbReference type="AlphaFoldDB" id="A0A8X7X5V2"/>
<proteinExistence type="predicted"/>
<dbReference type="PANTHER" id="PTHR34914:SF1">
    <property type="entry name" value="LYMPHOCYTE EXPANSION MOLECULE"/>
    <property type="match status" value="1"/>
</dbReference>
<dbReference type="Pfam" id="PF07004">
    <property type="entry name" value="SHIPPO-rpt"/>
    <property type="match status" value="3"/>
</dbReference>
<gene>
    <name evidence="2" type="primary">Lexm</name>
    <name evidence="2" type="ORF">GTO96_0009035</name>
</gene>
<name>A0A8X7X5V2_POLSE</name>
<evidence type="ECO:0000256" key="1">
    <source>
        <dbReference type="SAM" id="MobiDB-lite"/>
    </source>
</evidence>
<evidence type="ECO:0000313" key="3">
    <source>
        <dbReference type="Proteomes" id="UP000886611"/>
    </source>
</evidence>
<evidence type="ECO:0000313" key="2">
    <source>
        <dbReference type="EMBL" id="KAG2461434.1"/>
    </source>
</evidence>
<feature type="non-terminal residue" evidence="2">
    <location>
        <position position="1"/>
    </location>
</feature>
<comment type="caution">
    <text evidence="2">The sequence shown here is derived from an EMBL/GenBank/DDBJ whole genome shotgun (WGS) entry which is preliminary data.</text>
</comment>
<feature type="compositionally biased region" description="Basic and acidic residues" evidence="1">
    <location>
        <begin position="40"/>
        <end position="56"/>
    </location>
</feature>
<sequence>MVTRLKVERAARRKRPGCHDYIAQLILPPAHLRSHDGHEEVQRRAVRDPVGQERRLGPGTYNVDTGDFSSKAVARRAQGPGWKRQLETSRLAKMPQLLYREAWKNKQFLKSKVGPGSYKIQDFMELRDQRPSSVRGVCETRERRFKKTSEGCHLGPGTYNLKDSIELLLSRTVSNRGPYDVFTGSRSRPVTCGYFCEPVGSRANPGEYKIKNFVELLDNKERYKHGVFGTLPQYPAVCTDRIGCTTLSHQHPTVVSCVPTASLQLADRAEVHVGLFLSWQDWLGPGCYDVKLLTRPENHSAPPFMSSSARASNKTESQGPGVGRYDISRLGTAIDYRSAFHSKTQRYLSDLQRDKHLMERLRSAKLQGEQKLE</sequence>
<dbReference type="Proteomes" id="UP000886611">
    <property type="component" value="Unassembled WGS sequence"/>
</dbReference>
<feature type="non-terminal residue" evidence="2">
    <location>
        <position position="373"/>
    </location>
</feature>
<feature type="compositionally biased region" description="Polar residues" evidence="1">
    <location>
        <begin position="305"/>
        <end position="318"/>
    </location>
</feature>
<accession>A0A8X7X5V2</accession>